<evidence type="ECO:0000256" key="10">
    <source>
        <dbReference type="ARBA" id="ARBA00023180"/>
    </source>
</evidence>
<evidence type="ECO:0000256" key="1">
    <source>
        <dbReference type="ARBA" id="ARBA00004651"/>
    </source>
</evidence>
<feature type="compositionally biased region" description="Polar residues" evidence="12">
    <location>
        <begin position="643"/>
        <end position="652"/>
    </location>
</feature>
<dbReference type="InterPro" id="IPR017983">
    <property type="entry name" value="GPCR_2_secretin-like_CS"/>
</dbReference>
<dbReference type="SUPFAM" id="SSF111418">
    <property type="entry name" value="Hormone receptor domain"/>
    <property type="match status" value="1"/>
</dbReference>
<dbReference type="PROSITE" id="PS00650">
    <property type="entry name" value="G_PROTEIN_RECEP_F2_2"/>
    <property type="match status" value="1"/>
</dbReference>
<keyword evidence="5 13" id="KW-1133">Transmembrane helix</keyword>
<dbReference type="InterPro" id="IPR000832">
    <property type="entry name" value="GPCR_2_secretin-like"/>
</dbReference>
<evidence type="ECO:0000259" key="15">
    <source>
        <dbReference type="PROSITE" id="PS50261"/>
    </source>
</evidence>
<evidence type="ECO:0000256" key="7">
    <source>
        <dbReference type="ARBA" id="ARBA00023136"/>
    </source>
</evidence>
<keyword evidence="7 13" id="KW-0472">Membrane</keyword>
<gene>
    <name evidence="17" type="ORF">KGM_204519</name>
</gene>
<keyword evidence="11" id="KW-0807">Transducer</keyword>
<evidence type="ECO:0000256" key="5">
    <source>
        <dbReference type="ARBA" id="ARBA00022989"/>
    </source>
</evidence>
<evidence type="ECO:0000313" key="18">
    <source>
        <dbReference type="Proteomes" id="UP000007151"/>
    </source>
</evidence>
<keyword evidence="4 13" id="KW-0812">Transmembrane</keyword>
<feature type="transmembrane region" description="Helical" evidence="13">
    <location>
        <begin position="420"/>
        <end position="441"/>
    </location>
</feature>
<evidence type="ECO:0000256" key="2">
    <source>
        <dbReference type="ARBA" id="ARBA00005314"/>
    </source>
</evidence>
<dbReference type="InterPro" id="IPR001879">
    <property type="entry name" value="GPCR_2_extracellular_dom"/>
</dbReference>
<comment type="similarity">
    <text evidence="2">Belongs to the G-protein coupled receptor 2 family.</text>
</comment>
<dbReference type="PROSITE" id="PS00649">
    <property type="entry name" value="G_PROTEIN_RECEP_F2_1"/>
    <property type="match status" value="1"/>
</dbReference>
<dbReference type="AlphaFoldDB" id="A0A212EIN6"/>
<dbReference type="InParanoid" id="A0A212EIN6"/>
<protein>
    <submittedName>
        <fullName evidence="17">Neuropeptide receptor B3</fullName>
    </submittedName>
</protein>
<feature type="transmembrane region" description="Helical" evidence="13">
    <location>
        <begin position="377"/>
        <end position="400"/>
    </location>
</feature>
<dbReference type="InterPro" id="IPR042307">
    <property type="entry name" value="Reeler_sf"/>
</dbReference>
<sequence length="890" mass="100695">MMWEIKTFIYGYVLWIVFYQVDCYYNNGLNPVRVDLSVWHQRTARVAVQSNEKLSCEKPNLYICEEPAETIPIYNSKNCNYRNNWYSEQVFRWVAGRGCLVYTPNFLYQGGSNPINLNARCVYGNQFAPCLEIAKEDGTCGCFPFDPNIEEVATIIRNSLVPSAQGRWEKCYYAASYCCSHFMNGNHDDNQCAATFDGWTCWPPTDSGTTAWSDCPEFAYSNSGPTCTHYSNKECHGNGTWKLQTDYTTCSVTPRLLARYKFYVAMLGVSVVTCLPAVFIFFFYKRLRITRVALHRNLLIAIIIRNIFVIISRSAIYIDELTGVENTVMSRNEVWCRVVSIFERAASNAVFVCMLVEGIYLHRKIVAVFRRKIDIRYLYGIVAVVGTIPVVVWSVVMFLLNDHSCWVVYTVPHVQWSLDGPRVLVLLVNTLLFADVLRVLLTNIRNTENANQLSTTKATLFLIPIFGTQFLFTAIRPKTDNCTLEQIYYFVAYSIEGLQGFIVAMLYCYVNKEVRALIKATYKKTEIAVTSKIKGNKYPRMSDVTSTDRRLTCSTGVISKEDYSHSMKPNLHVAEIISIQASERLAEILEPVYETIDGLTNDGYDYLERSDANRNSKVDDYYGFTHASSVSITCQDWLKNTTPNNSTQALTTEETKDLTSEANDNRNPFKASDDLDCDYANMKAAKPPGADEFDSEIEYGNCEMLDEIMEYIEATNKNVKIDPVLAADECREAFLFVCGCVNSFPDGAPVDACVKDRANQPNHGQHRSQPLNTLPYKVIASSAHFEPNTKITVTIEGAEPFKGFFIQARSADDNQWIGSWEESPNTTLIPECSAITHADPREKIRATLVWTAPISHGTVYFTGTVLKDYGTFWANIVAETPHDTGLQILT</sequence>
<accession>A0A212EIN6</accession>
<dbReference type="PROSITE" id="PS50261">
    <property type="entry name" value="G_PROTEIN_RECEP_F2_4"/>
    <property type="match status" value="1"/>
</dbReference>
<dbReference type="Gene3D" id="2.60.40.4060">
    <property type="entry name" value="Reeler domain"/>
    <property type="match status" value="1"/>
</dbReference>
<dbReference type="Gene3D" id="1.20.1070.10">
    <property type="entry name" value="Rhodopsin 7-helix transmembrane proteins"/>
    <property type="match status" value="1"/>
</dbReference>
<dbReference type="STRING" id="278856.A0A212EIN6"/>
<feature type="transmembrane region" description="Helical" evidence="13">
    <location>
        <begin position="296"/>
        <end position="318"/>
    </location>
</feature>
<feature type="domain" description="G-protein coupled receptors family 2 profile 1" evidence="14">
    <location>
        <begin position="178"/>
        <end position="254"/>
    </location>
</feature>
<dbReference type="PANTHER" id="PTHR45620">
    <property type="entry name" value="PDF RECEPTOR-LIKE PROTEIN-RELATED"/>
    <property type="match status" value="1"/>
</dbReference>
<dbReference type="SMART" id="SM00008">
    <property type="entry name" value="HormR"/>
    <property type="match status" value="1"/>
</dbReference>
<dbReference type="GO" id="GO:0007188">
    <property type="term" value="P:adenylate cyclase-modulating G protein-coupled receptor signaling pathway"/>
    <property type="evidence" value="ECO:0007669"/>
    <property type="project" value="TreeGrafter"/>
</dbReference>
<proteinExistence type="inferred from homology"/>
<keyword evidence="10" id="KW-0325">Glycoprotein</keyword>
<dbReference type="Proteomes" id="UP000007151">
    <property type="component" value="Unassembled WGS sequence"/>
</dbReference>
<dbReference type="CDD" id="cd15262">
    <property type="entry name" value="7tmB1_NPR_B3_insect-like"/>
    <property type="match status" value="1"/>
</dbReference>
<dbReference type="PROSITE" id="PS51019">
    <property type="entry name" value="REELIN"/>
    <property type="match status" value="1"/>
</dbReference>
<dbReference type="InterPro" id="IPR002861">
    <property type="entry name" value="Reeler_dom"/>
</dbReference>
<evidence type="ECO:0000259" key="16">
    <source>
        <dbReference type="PROSITE" id="PS51019"/>
    </source>
</evidence>
<dbReference type="KEGG" id="dpl:KGM_204519"/>
<evidence type="ECO:0000313" key="17">
    <source>
        <dbReference type="EMBL" id="OWR41344.1"/>
    </source>
</evidence>
<evidence type="ECO:0000256" key="11">
    <source>
        <dbReference type="ARBA" id="ARBA00023224"/>
    </source>
</evidence>
<feature type="domain" description="Reelin" evidence="16">
    <location>
        <begin position="738"/>
        <end position="890"/>
    </location>
</feature>
<comment type="caution">
    <text evidence="17">The sequence shown here is derived from an EMBL/GenBank/DDBJ whole genome shotgun (WGS) entry which is preliminary data.</text>
</comment>
<evidence type="ECO:0000256" key="9">
    <source>
        <dbReference type="ARBA" id="ARBA00023170"/>
    </source>
</evidence>
<evidence type="ECO:0000256" key="12">
    <source>
        <dbReference type="SAM" id="MobiDB-lite"/>
    </source>
</evidence>
<name>A0A212EIN6_DANPL</name>
<dbReference type="InterPro" id="IPR017981">
    <property type="entry name" value="GPCR_2-like_7TM"/>
</dbReference>
<organism evidence="17 18">
    <name type="scientific">Danaus plexippus plexippus</name>
    <dbReference type="NCBI Taxonomy" id="278856"/>
    <lineage>
        <taxon>Eukaryota</taxon>
        <taxon>Metazoa</taxon>
        <taxon>Ecdysozoa</taxon>
        <taxon>Arthropoda</taxon>
        <taxon>Hexapoda</taxon>
        <taxon>Insecta</taxon>
        <taxon>Pterygota</taxon>
        <taxon>Neoptera</taxon>
        <taxon>Endopterygota</taxon>
        <taxon>Lepidoptera</taxon>
        <taxon>Glossata</taxon>
        <taxon>Ditrysia</taxon>
        <taxon>Papilionoidea</taxon>
        <taxon>Nymphalidae</taxon>
        <taxon>Danainae</taxon>
        <taxon>Danaini</taxon>
        <taxon>Danaina</taxon>
        <taxon>Danaus</taxon>
        <taxon>Danaus</taxon>
    </lineage>
</organism>
<evidence type="ECO:0000256" key="3">
    <source>
        <dbReference type="ARBA" id="ARBA00022475"/>
    </source>
</evidence>
<feature type="region of interest" description="Disordered" evidence="12">
    <location>
        <begin position="643"/>
        <end position="673"/>
    </location>
</feature>
<feature type="domain" description="G-protein coupled receptors family 2 profile 2" evidence="15">
    <location>
        <begin position="259"/>
        <end position="511"/>
    </location>
</feature>
<dbReference type="InterPro" id="IPR036445">
    <property type="entry name" value="GPCR_2_extracell_dom_sf"/>
</dbReference>
<dbReference type="CDD" id="cd08544">
    <property type="entry name" value="Reeler"/>
    <property type="match status" value="1"/>
</dbReference>
<feature type="transmembrane region" description="Helical" evidence="13">
    <location>
        <begin position="262"/>
        <end position="284"/>
    </location>
</feature>
<dbReference type="Pfam" id="PF02014">
    <property type="entry name" value="Reeler"/>
    <property type="match status" value="1"/>
</dbReference>
<dbReference type="Gene3D" id="4.10.1240.10">
    <property type="entry name" value="GPCR, family 2, extracellular hormone receptor domain"/>
    <property type="match status" value="1"/>
</dbReference>
<feature type="transmembrane region" description="Helical" evidence="13">
    <location>
        <begin position="487"/>
        <end position="510"/>
    </location>
</feature>
<dbReference type="eggNOG" id="KOG4564">
    <property type="taxonomic scope" value="Eukaryota"/>
</dbReference>
<keyword evidence="9 17" id="KW-0675">Receptor</keyword>
<keyword evidence="8" id="KW-1015">Disulfide bond</keyword>
<evidence type="ECO:0000256" key="6">
    <source>
        <dbReference type="ARBA" id="ARBA00023040"/>
    </source>
</evidence>
<feature type="transmembrane region" description="Helical" evidence="13">
    <location>
        <begin position="338"/>
        <end position="356"/>
    </location>
</feature>
<dbReference type="EMBL" id="AGBW02014611">
    <property type="protein sequence ID" value="OWR41344.1"/>
    <property type="molecule type" value="Genomic_DNA"/>
</dbReference>
<evidence type="ECO:0000256" key="8">
    <source>
        <dbReference type="ARBA" id="ARBA00023157"/>
    </source>
</evidence>
<dbReference type="PRINTS" id="PR00249">
    <property type="entry name" value="GPCRSECRETIN"/>
</dbReference>
<feature type="transmembrane region" description="Helical" evidence="13">
    <location>
        <begin position="453"/>
        <end position="475"/>
    </location>
</feature>
<dbReference type="GO" id="GO:0005886">
    <property type="term" value="C:plasma membrane"/>
    <property type="evidence" value="ECO:0007669"/>
    <property type="project" value="UniProtKB-SubCell"/>
</dbReference>
<evidence type="ECO:0000256" key="4">
    <source>
        <dbReference type="ARBA" id="ARBA00022692"/>
    </source>
</evidence>
<evidence type="ECO:0000259" key="14">
    <source>
        <dbReference type="PROSITE" id="PS50227"/>
    </source>
</evidence>
<dbReference type="InterPro" id="IPR050332">
    <property type="entry name" value="GPCR_2"/>
</dbReference>
<evidence type="ECO:0000256" key="13">
    <source>
        <dbReference type="SAM" id="Phobius"/>
    </source>
</evidence>
<keyword evidence="6" id="KW-0297">G-protein coupled receptor</keyword>
<dbReference type="Pfam" id="PF02793">
    <property type="entry name" value="HRM"/>
    <property type="match status" value="1"/>
</dbReference>
<dbReference type="PANTHER" id="PTHR45620:SF42">
    <property type="entry name" value="G-PROTEIN COUPLED RECEPTOR SEB-2"/>
    <property type="match status" value="1"/>
</dbReference>
<keyword evidence="18" id="KW-1185">Reference proteome</keyword>
<dbReference type="GO" id="GO:0008528">
    <property type="term" value="F:G protein-coupled peptide receptor activity"/>
    <property type="evidence" value="ECO:0007669"/>
    <property type="project" value="TreeGrafter"/>
</dbReference>
<dbReference type="PROSITE" id="PS50227">
    <property type="entry name" value="G_PROTEIN_RECEP_F2_3"/>
    <property type="match status" value="1"/>
</dbReference>
<keyword evidence="3" id="KW-1003">Cell membrane</keyword>
<reference evidence="17 18" key="1">
    <citation type="journal article" date="2011" name="Cell">
        <title>The monarch butterfly genome yields insights into long-distance migration.</title>
        <authorList>
            <person name="Zhan S."/>
            <person name="Merlin C."/>
            <person name="Boore J.L."/>
            <person name="Reppert S.M."/>
        </authorList>
    </citation>
    <scope>NUCLEOTIDE SEQUENCE [LARGE SCALE GENOMIC DNA]</scope>
    <source>
        <strain evidence="17">F-2</strain>
    </source>
</reference>
<dbReference type="Pfam" id="PF00002">
    <property type="entry name" value="7tm_2"/>
    <property type="match status" value="1"/>
</dbReference>
<dbReference type="GO" id="GO:0007166">
    <property type="term" value="P:cell surface receptor signaling pathway"/>
    <property type="evidence" value="ECO:0007669"/>
    <property type="project" value="InterPro"/>
</dbReference>
<comment type="subcellular location">
    <subcellularLocation>
        <location evidence="1">Cell membrane</location>
        <topology evidence="1">Multi-pass membrane protein</topology>
    </subcellularLocation>
</comment>